<accession>X1RGI3</accession>
<dbReference type="Pfam" id="PF02732">
    <property type="entry name" value="ERCC4"/>
    <property type="match status" value="1"/>
</dbReference>
<dbReference type="Gene3D" id="3.40.50.300">
    <property type="entry name" value="P-loop containing nucleotide triphosphate hydrolases"/>
    <property type="match status" value="2"/>
</dbReference>
<evidence type="ECO:0000256" key="1">
    <source>
        <dbReference type="ARBA" id="ARBA00022741"/>
    </source>
</evidence>
<evidence type="ECO:0000256" key="5">
    <source>
        <dbReference type="SAM" id="MobiDB-lite"/>
    </source>
</evidence>
<dbReference type="InterPro" id="IPR006166">
    <property type="entry name" value="ERCC4_domain"/>
</dbReference>
<dbReference type="InterPro" id="IPR001650">
    <property type="entry name" value="Helicase_C-like"/>
</dbReference>
<feature type="non-terminal residue" evidence="7">
    <location>
        <position position="1"/>
    </location>
</feature>
<dbReference type="Pfam" id="PF00271">
    <property type="entry name" value="Helicase_C"/>
    <property type="match status" value="1"/>
</dbReference>
<feature type="compositionally biased region" description="Basic and acidic residues" evidence="5">
    <location>
        <begin position="180"/>
        <end position="189"/>
    </location>
</feature>
<dbReference type="InterPro" id="IPR027417">
    <property type="entry name" value="P-loop_NTPase"/>
</dbReference>
<dbReference type="PANTHER" id="PTHR14025:SF20">
    <property type="entry name" value="FANCONI ANEMIA GROUP M PROTEIN"/>
    <property type="match status" value="1"/>
</dbReference>
<gene>
    <name evidence="7" type="ORF">S12H4_26099</name>
</gene>
<sequence>RLKEIVREEIKNNSNNRILIFSHYRVAAKIISKEINKIEGINAHWFVGQSSMKGEKGLSQKKQIEIMQEFRDGTYNVLVSTSVAEEGLDIGECELVIFYDAVPSAIRLIQRKGRTGRRKEGKVIMLIAEGTRDVAYMWASKRQAQKMKKIVKQLEKSPSVKTMKKKEQQKGILDFLKEAETESSKKPEIEEQEEEEEELSVIEDENTDESKVLADEGEIKIICDNRERNSTVIKELMRKGVVLGFERLEIGDYICSDQVIVERKTQEDFVKSIMDKRLFSQTKILVENCVKPVIL</sequence>
<dbReference type="InterPro" id="IPR011335">
    <property type="entry name" value="Restrct_endonuc-II-like"/>
</dbReference>
<feature type="non-terminal residue" evidence="7">
    <location>
        <position position="295"/>
    </location>
</feature>
<dbReference type="EMBL" id="BARW01014776">
    <property type="protein sequence ID" value="GAI79832.1"/>
    <property type="molecule type" value="Genomic_DNA"/>
</dbReference>
<name>X1RGI3_9ZZZZ</name>
<protein>
    <recommendedName>
        <fullName evidence="6">Helicase C-terminal domain-containing protein</fullName>
    </recommendedName>
</protein>
<keyword evidence="2" id="KW-0378">Hydrolase</keyword>
<dbReference type="Gene3D" id="3.40.50.10130">
    <property type="match status" value="1"/>
</dbReference>
<dbReference type="GO" id="GO:0006259">
    <property type="term" value="P:DNA metabolic process"/>
    <property type="evidence" value="ECO:0007669"/>
    <property type="project" value="UniProtKB-ARBA"/>
</dbReference>
<dbReference type="GO" id="GO:0004386">
    <property type="term" value="F:helicase activity"/>
    <property type="evidence" value="ECO:0007669"/>
    <property type="project" value="UniProtKB-KW"/>
</dbReference>
<dbReference type="GO" id="GO:0003677">
    <property type="term" value="F:DNA binding"/>
    <property type="evidence" value="ECO:0007669"/>
    <property type="project" value="InterPro"/>
</dbReference>
<comment type="caution">
    <text evidence="7">The sequence shown here is derived from an EMBL/GenBank/DDBJ whole genome shotgun (WGS) entry which is preliminary data.</text>
</comment>
<dbReference type="AlphaFoldDB" id="X1RGI3"/>
<feature type="region of interest" description="Disordered" evidence="5">
    <location>
        <begin position="180"/>
        <end position="205"/>
    </location>
</feature>
<keyword evidence="1" id="KW-0547">Nucleotide-binding</keyword>
<dbReference type="GO" id="GO:0004518">
    <property type="term" value="F:nuclease activity"/>
    <property type="evidence" value="ECO:0007669"/>
    <property type="project" value="InterPro"/>
</dbReference>
<keyword evidence="4" id="KW-0067">ATP-binding</keyword>
<evidence type="ECO:0000256" key="4">
    <source>
        <dbReference type="ARBA" id="ARBA00022840"/>
    </source>
</evidence>
<feature type="domain" description="Helicase C-terminal" evidence="6">
    <location>
        <begin position="1"/>
        <end position="171"/>
    </location>
</feature>
<evidence type="ECO:0000259" key="6">
    <source>
        <dbReference type="PROSITE" id="PS51194"/>
    </source>
</evidence>
<dbReference type="GO" id="GO:0016787">
    <property type="term" value="F:hydrolase activity"/>
    <property type="evidence" value="ECO:0007669"/>
    <property type="project" value="UniProtKB-KW"/>
</dbReference>
<dbReference type="GO" id="GO:0005524">
    <property type="term" value="F:ATP binding"/>
    <property type="evidence" value="ECO:0007669"/>
    <property type="project" value="UniProtKB-KW"/>
</dbReference>
<feature type="compositionally biased region" description="Acidic residues" evidence="5">
    <location>
        <begin position="190"/>
        <end position="205"/>
    </location>
</feature>
<dbReference type="PROSITE" id="PS51194">
    <property type="entry name" value="HELICASE_CTER"/>
    <property type="match status" value="1"/>
</dbReference>
<proteinExistence type="predicted"/>
<evidence type="ECO:0000313" key="7">
    <source>
        <dbReference type="EMBL" id="GAI79832.1"/>
    </source>
</evidence>
<evidence type="ECO:0000256" key="2">
    <source>
        <dbReference type="ARBA" id="ARBA00022801"/>
    </source>
</evidence>
<dbReference type="SUPFAM" id="SSF52540">
    <property type="entry name" value="P-loop containing nucleoside triphosphate hydrolases"/>
    <property type="match status" value="1"/>
</dbReference>
<dbReference type="SMART" id="SM00490">
    <property type="entry name" value="HELICc"/>
    <property type="match status" value="1"/>
</dbReference>
<dbReference type="SUPFAM" id="SSF52980">
    <property type="entry name" value="Restriction endonuclease-like"/>
    <property type="match status" value="1"/>
</dbReference>
<dbReference type="SMART" id="SM00891">
    <property type="entry name" value="ERCC4"/>
    <property type="match status" value="1"/>
</dbReference>
<reference evidence="7" key="1">
    <citation type="journal article" date="2014" name="Front. Microbiol.">
        <title>High frequency of phylogenetically diverse reductive dehalogenase-homologous genes in deep subseafloor sedimentary metagenomes.</title>
        <authorList>
            <person name="Kawai M."/>
            <person name="Futagami T."/>
            <person name="Toyoda A."/>
            <person name="Takaki Y."/>
            <person name="Nishi S."/>
            <person name="Hori S."/>
            <person name="Arai W."/>
            <person name="Tsubouchi T."/>
            <person name="Morono Y."/>
            <person name="Uchiyama I."/>
            <person name="Ito T."/>
            <person name="Fujiyama A."/>
            <person name="Inagaki F."/>
            <person name="Takami H."/>
        </authorList>
    </citation>
    <scope>NUCLEOTIDE SEQUENCE</scope>
    <source>
        <strain evidence="7">Expedition CK06-06</strain>
    </source>
</reference>
<keyword evidence="3" id="KW-0347">Helicase</keyword>
<dbReference type="PANTHER" id="PTHR14025">
    <property type="entry name" value="FANCONI ANEMIA GROUP M FANCM FAMILY MEMBER"/>
    <property type="match status" value="1"/>
</dbReference>
<organism evidence="7">
    <name type="scientific">marine sediment metagenome</name>
    <dbReference type="NCBI Taxonomy" id="412755"/>
    <lineage>
        <taxon>unclassified sequences</taxon>
        <taxon>metagenomes</taxon>
        <taxon>ecological metagenomes</taxon>
    </lineage>
</organism>
<evidence type="ECO:0000256" key="3">
    <source>
        <dbReference type="ARBA" id="ARBA00022806"/>
    </source>
</evidence>